<dbReference type="InterPro" id="IPR036890">
    <property type="entry name" value="HATPase_C_sf"/>
</dbReference>
<protein>
    <submittedName>
        <fullName evidence="15">Histidine kinase</fullName>
    </submittedName>
</protein>
<evidence type="ECO:0000259" key="14">
    <source>
        <dbReference type="Pfam" id="PF06580"/>
    </source>
</evidence>
<keyword evidence="11 12" id="KW-0472">Membrane</keyword>
<evidence type="ECO:0000256" key="3">
    <source>
        <dbReference type="ARBA" id="ARBA00022553"/>
    </source>
</evidence>
<evidence type="ECO:0000256" key="6">
    <source>
        <dbReference type="ARBA" id="ARBA00022741"/>
    </source>
</evidence>
<reference evidence="15 16" key="1">
    <citation type="submission" date="2023-03" db="EMBL/GenBank/DDBJ databases">
        <title>Bacillus Genome Sequencing.</title>
        <authorList>
            <person name="Dunlap C."/>
        </authorList>
    </citation>
    <scope>NUCLEOTIDE SEQUENCE [LARGE SCALE GENOMIC DNA]</scope>
    <source>
        <strain evidence="15 16">NRS-1351</strain>
    </source>
</reference>
<evidence type="ECO:0000256" key="5">
    <source>
        <dbReference type="ARBA" id="ARBA00022692"/>
    </source>
</evidence>
<dbReference type="EMBL" id="JAROBY010000007">
    <property type="protein sequence ID" value="MEB4793032.1"/>
    <property type="molecule type" value="Genomic_DNA"/>
</dbReference>
<dbReference type="PANTHER" id="PTHR34220">
    <property type="entry name" value="SENSOR HISTIDINE KINASE YPDA"/>
    <property type="match status" value="1"/>
</dbReference>
<comment type="subcellular location">
    <subcellularLocation>
        <location evidence="1">Cell membrane</location>
        <topology evidence="1">Multi-pass membrane protein</topology>
    </subcellularLocation>
</comment>
<dbReference type="SUPFAM" id="SSF55874">
    <property type="entry name" value="ATPase domain of HSP90 chaperone/DNA topoisomerase II/histidine kinase"/>
    <property type="match status" value="1"/>
</dbReference>
<keyword evidence="8" id="KW-0067">ATP-binding</keyword>
<evidence type="ECO:0000256" key="9">
    <source>
        <dbReference type="ARBA" id="ARBA00022989"/>
    </source>
</evidence>
<dbReference type="InterPro" id="IPR033479">
    <property type="entry name" value="dCache_1"/>
</dbReference>
<evidence type="ECO:0000256" key="8">
    <source>
        <dbReference type="ARBA" id="ARBA00022840"/>
    </source>
</evidence>
<feature type="transmembrane region" description="Helical" evidence="12">
    <location>
        <begin position="299"/>
        <end position="320"/>
    </location>
</feature>
<evidence type="ECO:0000256" key="10">
    <source>
        <dbReference type="ARBA" id="ARBA00023012"/>
    </source>
</evidence>
<comment type="caution">
    <text evidence="15">The sequence shown here is derived from an EMBL/GenBank/DDBJ whole genome shotgun (WGS) entry which is preliminary data.</text>
</comment>
<name>A0ABU6D5N8_9BACL</name>
<evidence type="ECO:0000259" key="13">
    <source>
        <dbReference type="Pfam" id="PF02743"/>
    </source>
</evidence>
<keyword evidence="10" id="KW-0902">Two-component regulatory system</keyword>
<evidence type="ECO:0000256" key="1">
    <source>
        <dbReference type="ARBA" id="ARBA00004651"/>
    </source>
</evidence>
<dbReference type="RefSeq" id="WP_127454758.1">
    <property type="nucleotide sequence ID" value="NZ_JAROBY010000007.1"/>
</dbReference>
<keyword evidence="16" id="KW-1185">Reference proteome</keyword>
<evidence type="ECO:0000256" key="4">
    <source>
        <dbReference type="ARBA" id="ARBA00022679"/>
    </source>
</evidence>
<dbReference type="PANTHER" id="PTHR34220:SF11">
    <property type="entry name" value="SENSOR PROTEIN KINASE HPTS"/>
    <property type="match status" value="1"/>
</dbReference>
<dbReference type="Pfam" id="PF02743">
    <property type="entry name" value="dCache_1"/>
    <property type="match status" value="1"/>
</dbReference>
<gene>
    <name evidence="15" type="ORF">P5G65_03935</name>
</gene>
<evidence type="ECO:0000256" key="7">
    <source>
        <dbReference type="ARBA" id="ARBA00022777"/>
    </source>
</evidence>
<evidence type="ECO:0000256" key="12">
    <source>
        <dbReference type="SAM" id="Phobius"/>
    </source>
</evidence>
<keyword evidence="7 15" id="KW-0418">Kinase</keyword>
<keyword evidence="3" id="KW-0597">Phosphoprotein</keyword>
<dbReference type="InterPro" id="IPR010559">
    <property type="entry name" value="Sig_transdc_His_kin_internal"/>
</dbReference>
<dbReference type="Pfam" id="PF06580">
    <property type="entry name" value="His_kinase"/>
    <property type="match status" value="1"/>
</dbReference>
<feature type="transmembrane region" description="Helical" evidence="12">
    <location>
        <begin position="12"/>
        <end position="37"/>
    </location>
</feature>
<dbReference type="Gene3D" id="3.30.565.10">
    <property type="entry name" value="Histidine kinase-like ATPase, C-terminal domain"/>
    <property type="match status" value="1"/>
</dbReference>
<dbReference type="CDD" id="cd18773">
    <property type="entry name" value="PDC1_HK_sensor"/>
    <property type="match status" value="1"/>
</dbReference>
<keyword evidence="5 12" id="KW-0812">Transmembrane</keyword>
<feature type="domain" description="Signal transduction histidine kinase internal region" evidence="14">
    <location>
        <begin position="341"/>
        <end position="418"/>
    </location>
</feature>
<feature type="domain" description="Cache" evidence="13">
    <location>
        <begin position="51"/>
        <end position="222"/>
    </location>
</feature>
<accession>A0ABU6D5N8</accession>
<dbReference type="GO" id="GO:0016301">
    <property type="term" value="F:kinase activity"/>
    <property type="evidence" value="ECO:0007669"/>
    <property type="project" value="UniProtKB-KW"/>
</dbReference>
<keyword evidence="2" id="KW-1003">Cell membrane</keyword>
<evidence type="ECO:0000313" key="15">
    <source>
        <dbReference type="EMBL" id="MEB4793032.1"/>
    </source>
</evidence>
<keyword evidence="6" id="KW-0547">Nucleotide-binding</keyword>
<keyword evidence="4" id="KW-0808">Transferase</keyword>
<organism evidence="15 16">
    <name type="scientific">Paenibacillus chondroitinus</name>
    <dbReference type="NCBI Taxonomy" id="59842"/>
    <lineage>
        <taxon>Bacteria</taxon>
        <taxon>Bacillati</taxon>
        <taxon>Bacillota</taxon>
        <taxon>Bacilli</taxon>
        <taxon>Bacillales</taxon>
        <taxon>Paenibacillaceae</taxon>
        <taxon>Paenibacillus</taxon>
    </lineage>
</organism>
<keyword evidence="9 12" id="KW-1133">Transmembrane helix</keyword>
<dbReference type="Proteomes" id="UP001355653">
    <property type="component" value="Unassembled WGS sequence"/>
</dbReference>
<evidence type="ECO:0000313" key="16">
    <source>
        <dbReference type="Proteomes" id="UP001355653"/>
    </source>
</evidence>
<evidence type="ECO:0000256" key="11">
    <source>
        <dbReference type="ARBA" id="ARBA00023136"/>
    </source>
</evidence>
<dbReference type="Gene3D" id="3.30.450.20">
    <property type="entry name" value="PAS domain"/>
    <property type="match status" value="1"/>
</dbReference>
<sequence>MRSSLRALPLSLKYKILVIVLIITIIPILLASLSWHYQMVRSSLLHSSAVSSEFARYAAREVSQSVQEINQSLDPLVIDSSFQKYMTIPKDDIVSQAGSILTFRPKIDPLLQSHPEIEGIIYIDKEGKILYNSNQKSMNYNYDFASDPLFKKAASMYKPVLSQLHQTLYTLGSPQESISLIRPITYLISGEINAWLIVDIKAEHFRSLMNGAYESGDGQILLYHPASGNVISKQPLSGELHNALELALHKGGVPNEELLFESEGEHFEVIAQEFVPAGWQMVLLTPFDAITQGVKESRLWSLLIAFLSIIAACFIAFPLISGLRRVEHQLYASKVKEKEKELLLLQAQTNPHFLFNTLETIESLAMKRNGEAVRSVVQSVSRMMRYNAKSDHGWSTLREEMTFVTHFLKIHRYRNGEEVACDWEVSPDLLDLSVMKLIIQPFIENALKYGWTPVMKADDFKLTVRIHRQETWLFFRIANTGNPIMDTDLEKINKMTRGEMDDDDPYFHQHTGISNVYQRLVLSYGDSVLMNYSKLPELGTIVEFQIPFGTLTS</sequence>
<proteinExistence type="predicted"/>
<evidence type="ECO:0000256" key="2">
    <source>
        <dbReference type="ARBA" id="ARBA00022475"/>
    </source>
</evidence>
<dbReference type="InterPro" id="IPR050640">
    <property type="entry name" value="Bact_2-comp_sensor_kinase"/>
</dbReference>